<gene>
    <name evidence="1" type="ORF">NK6_4031</name>
</gene>
<evidence type="ECO:0000313" key="1">
    <source>
        <dbReference type="EMBL" id="BAR57201.1"/>
    </source>
</evidence>
<reference evidence="1 2" key="1">
    <citation type="submission" date="2014-11" db="EMBL/GenBank/DDBJ databases">
        <title>Symbiosis island explosion on the genome of extra-slow-growing strains of soybean bradyrhizobia with massive insertion sequences.</title>
        <authorList>
            <person name="Iida T."/>
            <person name="Minamisawa K."/>
        </authorList>
    </citation>
    <scope>NUCLEOTIDE SEQUENCE [LARGE SCALE GENOMIC DNA]</scope>
    <source>
        <strain evidence="1 2">NK6</strain>
    </source>
</reference>
<proteinExistence type="predicted"/>
<dbReference type="AlphaFoldDB" id="A0A0E4BQ68"/>
<name>A0A0E4BQ68_9BRAD</name>
<organism evidence="1 2">
    <name type="scientific">Bradyrhizobium diazoefficiens</name>
    <dbReference type="NCBI Taxonomy" id="1355477"/>
    <lineage>
        <taxon>Bacteria</taxon>
        <taxon>Pseudomonadati</taxon>
        <taxon>Pseudomonadota</taxon>
        <taxon>Alphaproteobacteria</taxon>
        <taxon>Hyphomicrobiales</taxon>
        <taxon>Nitrobacteraceae</taxon>
        <taxon>Bradyrhizobium</taxon>
    </lineage>
</organism>
<dbReference type="Proteomes" id="UP000063308">
    <property type="component" value="Chromosome"/>
</dbReference>
<protein>
    <submittedName>
        <fullName evidence="1">Uncharacterized protein</fullName>
    </submittedName>
</protein>
<sequence length="32" mass="3803">MKRMPNPGPHWQQYFLVPLFDLKFLTGLAARE</sequence>
<accession>A0A0E4BQ68</accession>
<evidence type="ECO:0000313" key="2">
    <source>
        <dbReference type="Proteomes" id="UP000063308"/>
    </source>
</evidence>
<dbReference type="EMBL" id="AP014685">
    <property type="protein sequence ID" value="BAR57201.1"/>
    <property type="molecule type" value="Genomic_DNA"/>
</dbReference>